<name>A0ACB6FVD0_9PLEO</name>
<dbReference type="EMBL" id="PDWZ02000002">
    <property type="protein sequence ID" value="KAB2108391.1"/>
    <property type="molecule type" value="Genomic_DNA"/>
</dbReference>
<organism evidence="1 2">
    <name type="scientific">Alternaria gaisen</name>
    <dbReference type="NCBI Taxonomy" id="167740"/>
    <lineage>
        <taxon>Eukaryota</taxon>
        <taxon>Fungi</taxon>
        <taxon>Dikarya</taxon>
        <taxon>Ascomycota</taxon>
        <taxon>Pezizomycotina</taxon>
        <taxon>Dothideomycetes</taxon>
        <taxon>Pleosporomycetidae</taxon>
        <taxon>Pleosporales</taxon>
        <taxon>Pleosporineae</taxon>
        <taxon>Pleosporaceae</taxon>
        <taxon>Alternaria</taxon>
        <taxon>Alternaria sect. Alternaria</taxon>
    </lineage>
</organism>
<keyword evidence="2" id="KW-1185">Reference proteome</keyword>
<protein>
    <submittedName>
        <fullName evidence="1">Uncharacterized protein</fullName>
    </submittedName>
</protein>
<evidence type="ECO:0000313" key="1">
    <source>
        <dbReference type="EMBL" id="KAB2108391.1"/>
    </source>
</evidence>
<sequence>MNTERMRLTEKDIPQRSVETWRAIADGTHDTGNAPGIIGSLFDGLIAYLQGMLREIVHPDVGPIAYGLLERSATSLLFWGLDHSVSQGDLDRSLQRSALLWDTILLILISIGSIEVFCSAKIHRQLMVSSNIATVFEKAKFALKETEELDQNYEAVAEPLEACEVLQTNPTTKERPELVQFYKNFQRIGTSQSSGVLLQQPGGQYHMDVSEMAVTVPKTNVVGGGPFPSSSNT</sequence>
<gene>
    <name evidence="1" type="ORF">AG0111_0g2501</name>
</gene>
<evidence type="ECO:0000313" key="2">
    <source>
        <dbReference type="Proteomes" id="UP000293547"/>
    </source>
</evidence>
<dbReference type="Proteomes" id="UP000293547">
    <property type="component" value="Unassembled WGS sequence"/>
</dbReference>
<comment type="caution">
    <text evidence="1">The sequence shown here is derived from an EMBL/GenBank/DDBJ whole genome shotgun (WGS) entry which is preliminary data.</text>
</comment>
<accession>A0ACB6FVD0</accession>
<reference evidence="1 2" key="1">
    <citation type="journal article" date="2019" name="bioRxiv">
        <title>Genomics, evolutionary history and diagnostics of the Alternaria alternata species group including apple and Asian pear pathotypes.</title>
        <authorList>
            <person name="Armitage A.D."/>
            <person name="Cockerton H.M."/>
            <person name="Sreenivasaprasad S."/>
            <person name="Woodhall J.W."/>
            <person name="Lane C.R."/>
            <person name="Harrison R.J."/>
            <person name="Clarkson J.P."/>
        </authorList>
    </citation>
    <scope>NUCLEOTIDE SEQUENCE [LARGE SCALE GENOMIC DNA]</scope>
    <source>
        <strain evidence="1 2">FERA 650</strain>
    </source>
</reference>
<proteinExistence type="predicted"/>